<dbReference type="OrthoDB" id="10622699at2759"/>
<gene>
    <name evidence="2" type="ORF">NEOLEDRAFT_1145040</name>
</gene>
<keyword evidence="3" id="KW-1185">Reference proteome</keyword>
<evidence type="ECO:0000313" key="2">
    <source>
        <dbReference type="EMBL" id="KZT29254.1"/>
    </source>
</evidence>
<feature type="region of interest" description="Disordered" evidence="1">
    <location>
        <begin position="1"/>
        <end position="26"/>
    </location>
</feature>
<feature type="region of interest" description="Disordered" evidence="1">
    <location>
        <begin position="129"/>
        <end position="151"/>
    </location>
</feature>
<organism evidence="2 3">
    <name type="scientific">Neolentinus lepideus HHB14362 ss-1</name>
    <dbReference type="NCBI Taxonomy" id="1314782"/>
    <lineage>
        <taxon>Eukaryota</taxon>
        <taxon>Fungi</taxon>
        <taxon>Dikarya</taxon>
        <taxon>Basidiomycota</taxon>
        <taxon>Agaricomycotina</taxon>
        <taxon>Agaricomycetes</taxon>
        <taxon>Gloeophyllales</taxon>
        <taxon>Gloeophyllaceae</taxon>
        <taxon>Neolentinus</taxon>
    </lineage>
</organism>
<reference evidence="2 3" key="1">
    <citation type="journal article" date="2016" name="Mol. Biol. Evol.">
        <title>Comparative Genomics of Early-Diverging Mushroom-Forming Fungi Provides Insights into the Origins of Lignocellulose Decay Capabilities.</title>
        <authorList>
            <person name="Nagy L.G."/>
            <person name="Riley R."/>
            <person name="Tritt A."/>
            <person name="Adam C."/>
            <person name="Daum C."/>
            <person name="Floudas D."/>
            <person name="Sun H."/>
            <person name="Yadav J.S."/>
            <person name="Pangilinan J."/>
            <person name="Larsson K.H."/>
            <person name="Matsuura K."/>
            <person name="Barry K."/>
            <person name="Labutti K."/>
            <person name="Kuo R."/>
            <person name="Ohm R.A."/>
            <person name="Bhattacharya S.S."/>
            <person name="Shirouzu T."/>
            <person name="Yoshinaga Y."/>
            <person name="Martin F.M."/>
            <person name="Grigoriev I.V."/>
            <person name="Hibbett D.S."/>
        </authorList>
    </citation>
    <scope>NUCLEOTIDE SEQUENCE [LARGE SCALE GENOMIC DNA]</scope>
    <source>
        <strain evidence="2 3">HHB14362 ss-1</strain>
    </source>
</reference>
<proteinExistence type="predicted"/>
<evidence type="ECO:0000256" key="1">
    <source>
        <dbReference type="SAM" id="MobiDB-lite"/>
    </source>
</evidence>
<dbReference type="InParanoid" id="A0A165V701"/>
<feature type="region of interest" description="Disordered" evidence="1">
    <location>
        <begin position="483"/>
        <end position="507"/>
    </location>
</feature>
<dbReference type="Proteomes" id="UP000076761">
    <property type="component" value="Unassembled WGS sequence"/>
</dbReference>
<feature type="compositionally biased region" description="Basic and acidic residues" evidence="1">
    <location>
        <begin position="105"/>
        <end position="119"/>
    </location>
</feature>
<dbReference type="AlphaFoldDB" id="A0A165V701"/>
<name>A0A165V701_9AGAM</name>
<sequence>MPSPRQSATRHTRTLSLSSGHRLEPIPETADAEFQWTYTQTSHHAKKYAHAGPSTYISTRAVDTRPRQIPQIVVTRAQPPSYRHYPSAPHSYRIQNPAFLTTPDGRGKSSDLKKHEDHWTSTSLKGLKITDDTSTTKPLSQGPAAKFSGSSSCRQAQRYAVEVSIVPVDDDNDEDTKSDGPTQPRSAPMDIGPEWDFGARFSCLGSQFEKSKPISMPVFRRQSTDKQLNSRWFLERMWKPIIWTEIHCALRPPRPFGCRQVGKTEQHRRNNRNGYKPEMGNQEIRDQIYVVNPGERDQCEWTAVFVLIVKFGWACEKRYNESRKRGDNHVRIGDLVDASGLTSSGRRSKRQDQISLRLLPRRVGFRETFCIVWSRTKNNRELLIAGLEEISGGNESGEERGMAGNSQMDDSSGVIQTVRRDVQRSKVGRVTPGQGVRVASFTVILETVPDHHPDWRAPSVPDDEVHLLESGHGQHKRACLPSRAVGTKKGRRRHPEDGSNAVNSRDHTDLTRASSVWVQTSWGMLSDAIQGERKIYQDCCTGWGPRQAAGDSAGSCRKIETVRLEEERLMMRVFGRENGREITGKGREMDAIGLIRR</sequence>
<evidence type="ECO:0000313" key="3">
    <source>
        <dbReference type="Proteomes" id="UP000076761"/>
    </source>
</evidence>
<dbReference type="EMBL" id="KV425554">
    <property type="protein sequence ID" value="KZT29254.1"/>
    <property type="molecule type" value="Genomic_DNA"/>
</dbReference>
<feature type="region of interest" description="Disordered" evidence="1">
    <location>
        <begin position="101"/>
        <end position="120"/>
    </location>
</feature>
<feature type="region of interest" description="Disordered" evidence="1">
    <location>
        <begin position="164"/>
        <end position="192"/>
    </location>
</feature>
<protein>
    <submittedName>
        <fullName evidence="2">Uncharacterized protein</fullName>
    </submittedName>
</protein>
<accession>A0A165V701</accession>